<accession>A0A850SZ73</accession>
<proteinExistence type="predicted"/>
<keyword evidence="1" id="KW-0808">Transferase</keyword>
<comment type="caution">
    <text evidence="1">The sequence shown here is derived from an EMBL/GenBank/DDBJ whole genome shotgun (WGS) entry which is preliminary data.</text>
</comment>
<name>A0A850SZ73_9BACT</name>
<dbReference type="GO" id="GO:0008168">
    <property type="term" value="F:methyltransferase activity"/>
    <property type="evidence" value="ECO:0007669"/>
    <property type="project" value="UniProtKB-KW"/>
</dbReference>
<dbReference type="GO" id="GO:0032259">
    <property type="term" value="P:methylation"/>
    <property type="evidence" value="ECO:0007669"/>
    <property type="project" value="UniProtKB-KW"/>
</dbReference>
<dbReference type="SUPFAM" id="SSF53335">
    <property type="entry name" value="S-adenosyl-L-methionine-dependent methyltransferases"/>
    <property type="match status" value="1"/>
</dbReference>
<dbReference type="NCBIfam" id="TIGR04096">
    <property type="entry name" value="dnd_rel_methyl"/>
    <property type="match status" value="1"/>
</dbReference>
<dbReference type="AlphaFoldDB" id="A0A850SZ73"/>
<keyword evidence="1" id="KW-0489">Methyltransferase</keyword>
<dbReference type="EMBL" id="JACADJ010000017">
    <property type="protein sequence ID" value="NWH04733.1"/>
    <property type="molecule type" value="Genomic_DNA"/>
</dbReference>
<protein>
    <submittedName>
        <fullName evidence="1">DNA phosphorothioation-associated putative methyltransferase</fullName>
    </submittedName>
</protein>
<dbReference type="InterPro" id="IPR024019">
    <property type="entry name" value="CHP04096"/>
</dbReference>
<reference evidence="1 2" key="1">
    <citation type="submission" date="2020-06" db="EMBL/GenBank/DDBJ databases">
        <title>High-quality draft genome of sulfate reducer Desulfobacter latus type strain AcrS2 isolated from marine sediment.</title>
        <authorList>
            <person name="Hoppe M."/>
            <person name="Larsen C.K."/>
            <person name="Marshall I.P.G."/>
            <person name="Schramm A."/>
            <person name="Marietou A.G."/>
        </authorList>
    </citation>
    <scope>NUCLEOTIDE SEQUENCE [LARGE SCALE GENOMIC DNA]</scope>
    <source>
        <strain evidence="1 2">AcRS2</strain>
    </source>
</reference>
<evidence type="ECO:0000313" key="1">
    <source>
        <dbReference type="EMBL" id="NWH04733.1"/>
    </source>
</evidence>
<evidence type="ECO:0000313" key="2">
    <source>
        <dbReference type="Proteomes" id="UP000553343"/>
    </source>
</evidence>
<dbReference type="InterPro" id="IPR029063">
    <property type="entry name" value="SAM-dependent_MTases_sf"/>
</dbReference>
<gene>
    <name evidence="1" type="ORF">HXW94_06990</name>
</gene>
<keyword evidence="2" id="KW-1185">Reference proteome</keyword>
<dbReference type="Gene3D" id="3.40.50.150">
    <property type="entry name" value="Vaccinia Virus protein VP39"/>
    <property type="match status" value="1"/>
</dbReference>
<dbReference type="Proteomes" id="UP000553343">
    <property type="component" value="Unassembled WGS sequence"/>
</dbReference>
<sequence length="576" mass="67239">MDFTEYKNYLKQLKAGKRLPDALYIELQFFRTAAPSILFDFYQNILKTTQLDARHNVIKLFTSQFKLSLLQYKSFWDTLHPELEISTHIDLSTGKVRQFNYRNSSNPPILHRKENLIDPEHPEIEKYLALTQAEEQAGLYANPRTIGFKKNWETLLHSKGLSYKNHELIRVVEEKSQTKFIDIHTDNNGPFSLPKSSPMIQRHKTAISRRNFSKPVQTLLEYNFLNPNVTFFDYGCGQGDDLQALKKMGMDVQGWDPVFNPSNEKRPSDIVNLGFVINVIEDPIERVDVLHQAFDLTKKVLVVSVMLIRVNGEPGGKPYKDGVITQKGTFQKYFTQNELAQYLEDVLNTSAIAVGPGIFYVFKEIEAYQDFLSRRSRKEIDWNELSLKLYPDSEERRKARRETLYQENQDLFEAFWKTMLDIGRLPKQSEFSQYDEIKRIAGSFKAAKRLFIDRYGKETLDQAFEIRKNDLLVYLALSNFQKKIPFKNLSIQLQTDIKTFTGGYRNGLEESKRLLFEMGKPGRVEKLCHETSFGIFDHKALYFHRSLISRLHPVLRIMVGCAEMLYSRFKSIKKYQ</sequence>
<dbReference type="RefSeq" id="WP_178366189.1">
    <property type="nucleotide sequence ID" value="NZ_JACADJ010000017.1"/>
</dbReference>
<organism evidence="1 2">
    <name type="scientific">Desulfobacter latus</name>
    <dbReference type="NCBI Taxonomy" id="2292"/>
    <lineage>
        <taxon>Bacteria</taxon>
        <taxon>Pseudomonadati</taxon>
        <taxon>Thermodesulfobacteriota</taxon>
        <taxon>Desulfobacteria</taxon>
        <taxon>Desulfobacterales</taxon>
        <taxon>Desulfobacteraceae</taxon>
        <taxon>Desulfobacter</taxon>
    </lineage>
</organism>